<comment type="caution">
    <text evidence="1">The sequence shown here is derived from an EMBL/GenBank/DDBJ whole genome shotgun (WGS) entry which is preliminary data.</text>
</comment>
<accession>A0A2W2B514</accession>
<evidence type="ECO:0000313" key="1">
    <source>
        <dbReference type="EMBL" id="PZF82485.1"/>
    </source>
</evidence>
<organism evidence="1 2">
    <name type="scientific">Micromonospora deserti</name>
    <dbReference type="NCBI Taxonomy" id="2070366"/>
    <lineage>
        <taxon>Bacteria</taxon>
        <taxon>Bacillati</taxon>
        <taxon>Actinomycetota</taxon>
        <taxon>Actinomycetes</taxon>
        <taxon>Micromonosporales</taxon>
        <taxon>Micromonosporaceae</taxon>
        <taxon>Micromonospora</taxon>
    </lineage>
</organism>
<protein>
    <submittedName>
        <fullName evidence="1">Aminodeoxychorismate synthase component I</fullName>
    </submittedName>
</protein>
<reference evidence="1 2" key="1">
    <citation type="submission" date="2018-01" db="EMBL/GenBank/DDBJ databases">
        <title>Draft genome sequence of Salinispora sp. 13K206.</title>
        <authorList>
            <person name="Sahin N."/>
            <person name="Saygin H."/>
            <person name="Ay H."/>
        </authorList>
    </citation>
    <scope>NUCLEOTIDE SEQUENCE [LARGE SCALE GENOMIC DNA]</scope>
    <source>
        <strain evidence="1 2">13K206</strain>
    </source>
</reference>
<name>A0A2W2B514_9ACTN</name>
<dbReference type="EMBL" id="POUB01000508">
    <property type="protein sequence ID" value="PZF82485.1"/>
    <property type="molecule type" value="Genomic_DNA"/>
</dbReference>
<feature type="non-terminal residue" evidence="1">
    <location>
        <position position="99"/>
    </location>
</feature>
<gene>
    <name evidence="1" type="ORF">C1I99_31520</name>
</gene>
<sequence>MIDVPAAPAGCRRRLAERVRWEWRPGDTGDPATGVEEFLAAHGLPLHDLARPARAHDPDGPCGAALYVSAAAGAFLTGAPAGAANPAPALPEVAVVVYD</sequence>
<proteinExistence type="predicted"/>
<dbReference type="Proteomes" id="UP000248749">
    <property type="component" value="Unassembled WGS sequence"/>
</dbReference>
<keyword evidence="2" id="KW-1185">Reference proteome</keyword>
<evidence type="ECO:0000313" key="2">
    <source>
        <dbReference type="Proteomes" id="UP000248749"/>
    </source>
</evidence>
<dbReference type="AlphaFoldDB" id="A0A2W2B514"/>